<dbReference type="UniPathway" id="UPA00148"/>
<sequence>MSPSLSRAVGIGLAVVADQLLGDPRRHHPVAWFGSWASRVEKPLYADDRSNGAAYVAAAVAPVAVLGIVLERATRRHATAHAAATALTTWAVLGARSLAREGELMADRLEDSDLDGARSRLGNLCGRDPSSLDGPELARAAVESMAENTADAAVASLFWGAVAGIPGMVVHRCLNTLDAMVGHRNERYRRFGTAAARLDDAADWLPARITGAMACLLAPLVGGRAGDAWRIMHRDARDHPSPNGGWCEAAWAGALGVQLGGRNVYFSRVEERGLLGDGPRPTARELRRASRLVTAVTVASASAIVLCCTPACASVNAWRSRRSSACTGTSARKDRGRR</sequence>
<comment type="subcellular location">
    <subcellularLocation>
        <location evidence="1 9">Cell membrane</location>
        <topology evidence="1 9">Multi-pass membrane protein</topology>
    </subcellularLocation>
</comment>
<protein>
    <recommendedName>
        <fullName evidence="9">Cobalamin biosynthesis protein CobD</fullName>
    </recommendedName>
</protein>
<comment type="caution">
    <text evidence="9">Lacks conserved residue(s) required for the propagation of feature annotation.</text>
</comment>
<dbReference type="Proteomes" id="UP000188235">
    <property type="component" value="Chromosome"/>
</dbReference>
<evidence type="ECO:0000256" key="9">
    <source>
        <dbReference type="HAMAP-Rule" id="MF_00024"/>
    </source>
</evidence>
<dbReference type="KEGG" id="tfa:BW733_01365"/>
<evidence type="ECO:0000256" key="5">
    <source>
        <dbReference type="ARBA" id="ARBA00022573"/>
    </source>
</evidence>
<keyword evidence="8 9" id="KW-0472">Membrane</keyword>
<dbReference type="PANTHER" id="PTHR34308">
    <property type="entry name" value="COBALAMIN BIOSYNTHESIS PROTEIN CBIB"/>
    <property type="match status" value="1"/>
</dbReference>
<evidence type="ECO:0000256" key="2">
    <source>
        <dbReference type="ARBA" id="ARBA00004953"/>
    </source>
</evidence>
<dbReference type="GO" id="GO:0005886">
    <property type="term" value="C:plasma membrane"/>
    <property type="evidence" value="ECO:0007669"/>
    <property type="project" value="UniProtKB-SubCell"/>
</dbReference>
<dbReference type="GO" id="GO:0048472">
    <property type="term" value="F:threonine-phosphate decarboxylase activity"/>
    <property type="evidence" value="ECO:0007669"/>
    <property type="project" value="InterPro"/>
</dbReference>
<evidence type="ECO:0000256" key="7">
    <source>
        <dbReference type="ARBA" id="ARBA00022989"/>
    </source>
</evidence>
<evidence type="ECO:0000313" key="11">
    <source>
        <dbReference type="Proteomes" id="UP000188235"/>
    </source>
</evidence>
<dbReference type="PANTHER" id="PTHR34308:SF1">
    <property type="entry name" value="COBALAMIN BIOSYNTHESIS PROTEIN CBIB"/>
    <property type="match status" value="1"/>
</dbReference>
<accession>A0A1Q2CU94</accession>
<dbReference type="EMBL" id="CP019607">
    <property type="protein sequence ID" value="AQP49680.1"/>
    <property type="molecule type" value="Genomic_DNA"/>
</dbReference>
<evidence type="ECO:0000256" key="1">
    <source>
        <dbReference type="ARBA" id="ARBA00004651"/>
    </source>
</evidence>
<dbReference type="GO" id="GO:0009236">
    <property type="term" value="P:cobalamin biosynthetic process"/>
    <property type="evidence" value="ECO:0007669"/>
    <property type="project" value="UniProtKB-UniRule"/>
</dbReference>
<evidence type="ECO:0000313" key="10">
    <source>
        <dbReference type="EMBL" id="AQP49680.1"/>
    </source>
</evidence>
<dbReference type="GO" id="GO:0015420">
    <property type="term" value="F:ABC-type vitamin B12 transporter activity"/>
    <property type="evidence" value="ECO:0007669"/>
    <property type="project" value="UniProtKB-UniRule"/>
</dbReference>
<keyword evidence="4 9" id="KW-1003">Cell membrane</keyword>
<evidence type="ECO:0000256" key="3">
    <source>
        <dbReference type="ARBA" id="ARBA00006263"/>
    </source>
</evidence>
<organism evidence="10 11">
    <name type="scientific">Tessaracoccus flavescens</name>
    <dbReference type="NCBI Taxonomy" id="399497"/>
    <lineage>
        <taxon>Bacteria</taxon>
        <taxon>Bacillati</taxon>
        <taxon>Actinomycetota</taxon>
        <taxon>Actinomycetes</taxon>
        <taxon>Propionibacteriales</taxon>
        <taxon>Propionibacteriaceae</taxon>
        <taxon>Tessaracoccus</taxon>
    </lineage>
</organism>
<name>A0A1Q2CU94_9ACTN</name>
<comment type="similarity">
    <text evidence="3 9">Belongs to the CobD/CbiB family.</text>
</comment>
<proteinExistence type="inferred from homology"/>
<evidence type="ECO:0000256" key="6">
    <source>
        <dbReference type="ARBA" id="ARBA00022692"/>
    </source>
</evidence>
<gene>
    <name evidence="9" type="primary">cobD</name>
    <name evidence="10" type="ORF">BW733_01365</name>
</gene>
<dbReference type="NCBIfam" id="TIGR00380">
    <property type="entry name" value="cobal_cbiB"/>
    <property type="match status" value="1"/>
</dbReference>
<keyword evidence="5 9" id="KW-0169">Cobalamin biosynthesis</keyword>
<keyword evidence="6 9" id="KW-0812">Transmembrane</keyword>
<dbReference type="HAMAP" id="MF_00024">
    <property type="entry name" value="CobD_CbiB"/>
    <property type="match status" value="1"/>
</dbReference>
<dbReference type="AlphaFoldDB" id="A0A1Q2CU94"/>
<dbReference type="NCBIfam" id="NF002276">
    <property type="entry name" value="PRK01209.1-4"/>
    <property type="match status" value="1"/>
</dbReference>
<dbReference type="InterPro" id="IPR004485">
    <property type="entry name" value="Cobalamin_biosynth_CobD/CbiB"/>
</dbReference>
<feature type="transmembrane region" description="Helical" evidence="9">
    <location>
        <begin position="292"/>
        <end position="318"/>
    </location>
</feature>
<reference evidence="10 11" key="1">
    <citation type="journal article" date="2008" name="Int. J. Syst. Evol. Microbiol.">
        <title>Tessaracoccus flavescens sp. nov., isolated from marine sediment.</title>
        <authorList>
            <person name="Lee D.W."/>
            <person name="Lee S.D."/>
        </authorList>
    </citation>
    <scope>NUCLEOTIDE SEQUENCE [LARGE SCALE GENOMIC DNA]</scope>
    <source>
        <strain evidence="10 11">SST-39T</strain>
    </source>
</reference>
<dbReference type="Pfam" id="PF03186">
    <property type="entry name" value="CobD_Cbib"/>
    <property type="match status" value="1"/>
</dbReference>
<comment type="function">
    <text evidence="9">Converts cobyric acid to cobinamide by the addition of aminopropanol on the F carboxylic group.</text>
</comment>
<keyword evidence="7 9" id="KW-1133">Transmembrane helix</keyword>
<dbReference type="RefSeq" id="WP_077347210.1">
    <property type="nucleotide sequence ID" value="NZ_CP019607.1"/>
</dbReference>
<evidence type="ECO:0000256" key="8">
    <source>
        <dbReference type="ARBA" id="ARBA00023136"/>
    </source>
</evidence>
<evidence type="ECO:0000256" key="4">
    <source>
        <dbReference type="ARBA" id="ARBA00022475"/>
    </source>
</evidence>
<dbReference type="STRING" id="399497.BW733_01365"/>
<comment type="pathway">
    <text evidence="2 9">Cofactor biosynthesis; adenosylcobalamin biosynthesis.</text>
</comment>
<dbReference type="OrthoDB" id="9811967at2"/>
<keyword evidence="11" id="KW-1185">Reference proteome</keyword>